<evidence type="ECO:0000313" key="3">
    <source>
        <dbReference type="EMBL" id="CAD9238787.1"/>
    </source>
</evidence>
<gene>
    <name evidence="3" type="ORF">EAUS1353_LOCUS517</name>
</gene>
<feature type="compositionally biased region" description="Basic and acidic residues" evidence="1">
    <location>
        <begin position="13"/>
        <end position="52"/>
    </location>
</feature>
<proteinExistence type="predicted"/>
<feature type="region of interest" description="Disordered" evidence="1">
    <location>
        <begin position="1"/>
        <end position="52"/>
    </location>
</feature>
<feature type="transmembrane region" description="Helical" evidence="2">
    <location>
        <begin position="139"/>
        <end position="160"/>
    </location>
</feature>
<protein>
    <submittedName>
        <fullName evidence="3">Uncharacterized protein</fullName>
    </submittedName>
</protein>
<feature type="transmembrane region" description="Helical" evidence="2">
    <location>
        <begin position="287"/>
        <end position="310"/>
    </location>
</feature>
<accession>A0A7S1TKE5</accession>
<keyword evidence="2" id="KW-1133">Transmembrane helix</keyword>
<keyword evidence="2" id="KW-0812">Transmembrane</keyword>
<name>A0A7S1TKE5_9RHOD</name>
<evidence type="ECO:0000256" key="1">
    <source>
        <dbReference type="SAM" id="MobiDB-lite"/>
    </source>
</evidence>
<dbReference type="AlphaFoldDB" id="A0A7S1TKE5"/>
<evidence type="ECO:0000256" key="2">
    <source>
        <dbReference type="SAM" id="Phobius"/>
    </source>
</evidence>
<keyword evidence="2" id="KW-0472">Membrane</keyword>
<reference evidence="3" key="1">
    <citation type="submission" date="2021-01" db="EMBL/GenBank/DDBJ databases">
        <authorList>
            <person name="Corre E."/>
            <person name="Pelletier E."/>
            <person name="Niang G."/>
            <person name="Scheremetjew M."/>
            <person name="Finn R."/>
            <person name="Kale V."/>
            <person name="Holt S."/>
            <person name="Cochrane G."/>
            <person name="Meng A."/>
            <person name="Brown T."/>
            <person name="Cohen L."/>
        </authorList>
    </citation>
    <scope>NUCLEOTIDE SEQUENCE</scope>
    <source>
        <strain evidence="3">CCMP3124</strain>
    </source>
</reference>
<dbReference type="EMBL" id="HBGI01000826">
    <property type="protein sequence ID" value="CAD9238787.1"/>
    <property type="molecule type" value="Transcribed_RNA"/>
</dbReference>
<organism evidence="3">
    <name type="scientific">Erythrolobus australicus</name>
    <dbReference type="NCBI Taxonomy" id="1077150"/>
    <lineage>
        <taxon>Eukaryota</taxon>
        <taxon>Rhodophyta</taxon>
        <taxon>Bangiophyceae</taxon>
        <taxon>Porphyridiales</taxon>
        <taxon>Porphyridiaceae</taxon>
        <taxon>Erythrolobus</taxon>
    </lineage>
</organism>
<sequence>MGVVAAQTPSVGRESDAIGVVEREREETGDRRATLREWSEARTGDGEEARKVQTRRMEKDAGEYVRNDARASGALRKFRENGAAVALRTGKNVCAASVGYALLCMAVFVYTGTSSGDSEAFGVPSLAGSVLKTASRACMLMYFGSIGFALASAAALFAFVHQSLDSISVLLESLIGAVLGGIIESVSSVAGRGSIDVAEIRARFEREVARLSIFSQDPASRAQQPTWFVRTSERVLRAALRFALRLALGDSALLAAGAMESQSLSADAFLQAAKSAVAARMLDPARLYLYIASSCAFIVAIALSAAPFFVRKMVHIVI</sequence>